<sequence length="215" mass="24482">MTTEVEFAKTFLHLLNVTGNGNSEIVEFNINNVNKLPKSFNFPNIVNPFIIKDDSDNNDNSNNTTTTESTHDIEFTFKSLRQPKFNIIKQLPVSNNTSIFQIKIQLANLLKDELKLIIDPADIKLMLRAKTLNDPELLISSIGDDAKKVIFNVLISKFKEFIESPEPMDIDSQKEIEQGVISDNTWLEIKKLIKNDLKDDLLVSKTIENFKKAIS</sequence>
<dbReference type="Gene3D" id="3.10.20.90">
    <property type="entry name" value="Phosphatidylinositol 3-kinase Catalytic Subunit, Chain A, domain 1"/>
    <property type="match status" value="1"/>
</dbReference>
<evidence type="ECO:0008006" key="3">
    <source>
        <dbReference type="Google" id="ProtNLM"/>
    </source>
</evidence>
<keyword evidence="2" id="KW-1185">Reference proteome</keyword>
<reference evidence="1 2" key="1">
    <citation type="journal article" date="2023" name="Elife">
        <title>Identification of key yeast species and microbe-microbe interactions impacting larval growth of Drosophila in the wild.</title>
        <authorList>
            <person name="Mure A."/>
            <person name="Sugiura Y."/>
            <person name="Maeda R."/>
            <person name="Honda K."/>
            <person name="Sakurai N."/>
            <person name="Takahashi Y."/>
            <person name="Watada M."/>
            <person name="Katoh T."/>
            <person name="Gotoh A."/>
            <person name="Gotoh Y."/>
            <person name="Taniguchi I."/>
            <person name="Nakamura K."/>
            <person name="Hayashi T."/>
            <person name="Katayama T."/>
            <person name="Uemura T."/>
            <person name="Hattori Y."/>
        </authorList>
    </citation>
    <scope>NUCLEOTIDE SEQUENCE [LARGE SCALE GENOMIC DNA]</scope>
    <source>
        <strain evidence="1 2">PK-24</strain>
    </source>
</reference>
<dbReference type="EMBL" id="BTGB01000005">
    <property type="protein sequence ID" value="GMM47271.1"/>
    <property type="molecule type" value="Genomic_DNA"/>
</dbReference>
<accession>A0AAV5R7N7</accession>
<evidence type="ECO:0000313" key="1">
    <source>
        <dbReference type="EMBL" id="GMM47271.1"/>
    </source>
</evidence>
<dbReference type="Proteomes" id="UP001378960">
    <property type="component" value="Unassembled WGS sequence"/>
</dbReference>
<gene>
    <name evidence="1" type="ORF">DAPK24_038460</name>
</gene>
<proteinExistence type="predicted"/>
<evidence type="ECO:0000313" key="2">
    <source>
        <dbReference type="Proteomes" id="UP001378960"/>
    </source>
</evidence>
<name>A0AAV5R7N7_PICKL</name>
<organism evidence="1 2">
    <name type="scientific">Pichia kluyveri</name>
    <name type="common">Yeast</name>
    <dbReference type="NCBI Taxonomy" id="36015"/>
    <lineage>
        <taxon>Eukaryota</taxon>
        <taxon>Fungi</taxon>
        <taxon>Dikarya</taxon>
        <taxon>Ascomycota</taxon>
        <taxon>Saccharomycotina</taxon>
        <taxon>Pichiomycetes</taxon>
        <taxon>Pichiales</taxon>
        <taxon>Pichiaceae</taxon>
        <taxon>Pichia</taxon>
    </lineage>
</organism>
<dbReference type="AlphaFoldDB" id="A0AAV5R7N7"/>
<protein>
    <recommendedName>
        <fullName evidence="3">Ubiquitin-like domain-containing protein</fullName>
    </recommendedName>
</protein>
<comment type="caution">
    <text evidence="1">The sequence shown here is derived from an EMBL/GenBank/DDBJ whole genome shotgun (WGS) entry which is preliminary data.</text>
</comment>